<evidence type="ECO:0000259" key="2">
    <source>
        <dbReference type="Pfam" id="PF00814"/>
    </source>
</evidence>
<comment type="caution">
    <text evidence="3">The sequence shown here is derived from an EMBL/GenBank/DDBJ whole genome shotgun (WGS) entry which is preliminary data.</text>
</comment>
<dbReference type="Pfam" id="PF00814">
    <property type="entry name" value="TsaD"/>
    <property type="match status" value="1"/>
</dbReference>
<feature type="compositionally biased region" description="Pro residues" evidence="1">
    <location>
        <begin position="213"/>
        <end position="222"/>
    </location>
</feature>
<protein>
    <recommendedName>
        <fullName evidence="2">Gcp-like domain-containing protein</fullName>
    </recommendedName>
</protein>
<feature type="domain" description="Gcp-like" evidence="2">
    <location>
        <begin position="31"/>
        <end position="123"/>
    </location>
</feature>
<evidence type="ECO:0000256" key="1">
    <source>
        <dbReference type="SAM" id="MobiDB-lite"/>
    </source>
</evidence>
<dbReference type="Gene3D" id="3.30.420.40">
    <property type="match status" value="2"/>
</dbReference>
<evidence type="ECO:0000313" key="4">
    <source>
        <dbReference type="Proteomes" id="UP000027432"/>
    </source>
</evidence>
<dbReference type="InterPro" id="IPR022496">
    <property type="entry name" value="T6A_TsaB"/>
</dbReference>
<dbReference type="STRING" id="1353537.TP2_07010"/>
<proteinExistence type="predicted"/>
<gene>
    <name evidence="3" type="ORF">TP2_07010</name>
</gene>
<sequence length="222" mass="23654">MLAFDTSGPWIAAALLCGGVLRGQSFAETTRGQTEGLMPQLEALLDGHGLGFRDLDLIGVGIGPGNFTGIRISVSAARGLALSLGVPAIGVSMFEVMRDPTGPGAHAQELVSIEAPRGQAYVQHFRYGVPQAAPELIDPEAPPEALRLPVNMRVTGWQAEAIARPFGAEAEPRLIEDIAPRIARLAQWRHDTLREAPERPAPLYLRPADAAPPSDPPPKILD</sequence>
<dbReference type="InterPro" id="IPR043129">
    <property type="entry name" value="ATPase_NBD"/>
</dbReference>
<dbReference type="EMBL" id="AUND01000023">
    <property type="protein sequence ID" value="KEO52684.1"/>
    <property type="molecule type" value="Genomic_DNA"/>
</dbReference>
<reference evidence="3 4" key="1">
    <citation type="submission" date="2013-07" db="EMBL/GenBank/DDBJ databases">
        <title>Thioclava pacifica DSM 10166 Genome Sequencing.</title>
        <authorList>
            <person name="Lai Q."/>
            <person name="Shao Z."/>
        </authorList>
    </citation>
    <scope>NUCLEOTIDE SEQUENCE [LARGE SCALE GENOMIC DNA]</scope>
    <source>
        <strain evidence="3 4">DSM 10166</strain>
    </source>
</reference>
<organism evidence="3 4">
    <name type="scientific">Thioclava pacifica DSM 10166</name>
    <dbReference type="NCBI Taxonomy" id="1353537"/>
    <lineage>
        <taxon>Bacteria</taxon>
        <taxon>Pseudomonadati</taxon>
        <taxon>Pseudomonadota</taxon>
        <taxon>Alphaproteobacteria</taxon>
        <taxon>Rhodobacterales</taxon>
        <taxon>Paracoccaceae</taxon>
        <taxon>Thioclava</taxon>
    </lineage>
</organism>
<evidence type="ECO:0000313" key="3">
    <source>
        <dbReference type="EMBL" id="KEO52684.1"/>
    </source>
</evidence>
<name>A0A074J801_9RHOB</name>
<dbReference type="SUPFAM" id="SSF53067">
    <property type="entry name" value="Actin-like ATPase domain"/>
    <property type="match status" value="1"/>
</dbReference>
<keyword evidence="4" id="KW-1185">Reference proteome</keyword>
<dbReference type="eggNOG" id="COG1214">
    <property type="taxonomic scope" value="Bacteria"/>
</dbReference>
<dbReference type="NCBIfam" id="TIGR03725">
    <property type="entry name" value="T6A_YeaZ"/>
    <property type="match status" value="1"/>
</dbReference>
<dbReference type="GO" id="GO:0002949">
    <property type="term" value="P:tRNA threonylcarbamoyladenosine modification"/>
    <property type="evidence" value="ECO:0007669"/>
    <property type="project" value="InterPro"/>
</dbReference>
<feature type="region of interest" description="Disordered" evidence="1">
    <location>
        <begin position="197"/>
        <end position="222"/>
    </location>
</feature>
<accession>A0A074J801</accession>
<dbReference type="AlphaFoldDB" id="A0A074J801"/>
<dbReference type="Proteomes" id="UP000027432">
    <property type="component" value="Unassembled WGS sequence"/>
</dbReference>
<dbReference type="InterPro" id="IPR000905">
    <property type="entry name" value="Gcp-like_dom"/>
</dbReference>